<sequence>MTVALPVEEVEPVEQVEQVVLLDADGVPVGAMDKARVHGTETPLHLAFSCYGFDRDGRMLLTRRSLGKQTWPGVWTNTCCGHPSPGEDLESAIRRRLRSELGVEPTSLRPVLPDFRYRAVAPDGIVENEVCPVYFAELPADPDPAADEVMDWRWVDPADFFRVVDAMPSLLSPWSVLQAGELRAEGVLRVES</sequence>
<protein>
    <recommendedName>
        <fullName evidence="3 10">Isopentenyl-diphosphate Delta-isomerase</fullName>
        <shortName evidence="10">IPP isomerase</shortName>
        <ecNumber evidence="3 10">5.3.3.2</ecNumber>
    </recommendedName>
    <alternativeName>
        <fullName evidence="10">IPP:DMAPP isomerase</fullName>
    </alternativeName>
    <alternativeName>
        <fullName evidence="10">Isopentenyl pyrophosphate isomerase</fullName>
    </alternativeName>
</protein>
<dbReference type="CDD" id="cd02885">
    <property type="entry name" value="NUDIX_IPP_Isomerase"/>
    <property type="match status" value="1"/>
</dbReference>
<evidence type="ECO:0000256" key="9">
    <source>
        <dbReference type="ARBA" id="ARBA00023235"/>
    </source>
</evidence>
<dbReference type="InterPro" id="IPR015797">
    <property type="entry name" value="NUDIX_hydrolase-like_dom_sf"/>
</dbReference>
<dbReference type="PANTHER" id="PTHR10885:SF0">
    <property type="entry name" value="ISOPENTENYL-DIPHOSPHATE DELTA-ISOMERASE"/>
    <property type="match status" value="1"/>
</dbReference>
<keyword evidence="9 10" id="KW-0413">Isomerase</keyword>
<keyword evidence="8 10" id="KW-0414">Isoprene biosynthesis</keyword>
<comment type="catalytic activity">
    <reaction evidence="10">
        <text>isopentenyl diphosphate = dimethylallyl diphosphate</text>
        <dbReference type="Rhea" id="RHEA:23284"/>
        <dbReference type="ChEBI" id="CHEBI:57623"/>
        <dbReference type="ChEBI" id="CHEBI:128769"/>
        <dbReference type="EC" id="5.3.3.2"/>
    </reaction>
</comment>
<reference evidence="12 13" key="1">
    <citation type="submission" date="2023-07" db="EMBL/GenBank/DDBJ databases">
        <title>Comparative genomics of wheat-associated soil bacteria to identify genetic determinants of phenazine resistance.</title>
        <authorList>
            <person name="Mouncey N."/>
        </authorList>
    </citation>
    <scope>NUCLEOTIDE SEQUENCE [LARGE SCALE GENOMIC DNA]</scope>
    <source>
        <strain evidence="12 13">V3I3</strain>
    </source>
</reference>
<dbReference type="InterPro" id="IPR000086">
    <property type="entry name" value="NUDIX_hydrolase_dom"/>
</dbReference>
<evidence type="ECO:0000256" key="4">
    <source>
        <dbReference type="ARBA" id="ARBA00022490"/>
    </source>
</evidence>
<dbReference type="InterPro" id="IPR011876">
    <property type="entry name" value="IsopentenylPP_isomerase_typ1"/>
</dbReference>
<feature type="binding site" evidence="10">
    <location>
        <position position="127"/>
    </location>
    <ligand>
        <name>Mn(2+)</name>
        <dbReference type="ChEBI" id="CHEBI:29035"/>
    </ligand>
</feature>
<evidence type="ECO:0000256" key="3">
    <source>
        <dbReference type="ARBA" id="ARBA00012057"/>
    </source>
</evidence>
<evidence type="ECO:0000256" key="10">
    <source>
        <dbReference type="HAMAP-Rule" id="MF_00202"/>
    </source>
</evidence>
<comment type="cofactor">
    <cofactor evidence="10">
        <name>Mn(2+)</name>
        <dbReference type="ChEBI" id="CHEBI:29035"/>
    </cofactor>
    <text evidence="10">Binds 1 Mn(2+) ion per subunit.</text>
</comment>
<feature type="active site" evidence="10">
    <location>
        <position position="80"/>
    </location>
</feature>
<comment type="subcellular location">
    <subcellularLocation>
        <location evidence="10">Cytoplasm</location>
    </subcellularLocation>
</comment>
<evidence type="ECO:0000313" key="13">
    <source>
        <dbReference type="Proteomes" id="UP001239083"/>
    </source>
</evidence>
<dbReference type="Gene3D" id="3.90.79.10">
    <property type="entry name" value="Nucleoside Triphosphate Pyrophosphohydrolase"/>
    <property type="match status" value="1"/>
</dbReference>
<feature type="binding site" evidence="10">
    <location>
        <position position="100"/>
    </location>
    <ligand>
        <name>Mg(2+)</name>
        <dbReference type="ChEBI" id="CHEBI:18420"/>
    </ligand>
</feature>
<comment type="cofactor">
    <cofactor evidence="10">
        <name>Mg(2+)</name>
        <dbReference type="ChEBI" id="CHEBI:18420"/>
    </cofactor>
    <text evidence="10">Binds 1 Mg(2+) ion per subunit. The magnesium ion binds only when substrate is bound.</text>
</comment>
<dbReference type="PIRSF" id="PIRSF018427">
    <property type="entry name" value="Isopntndiph_ism"/>
    <property type="match status" value="1"/>
</dbReference>
<keyword evidence="4 10" id="KW-0963">Cytoplasm</keyword>
<dbReference type="SUPFAM" id="SSF55811">
    <property type="entry name" value="Nudix"/>
    <property type="match status" value="1"/>
</dbReference>
<feature type="active site" evidence="10">
    <location>
        <position position="129"/>
    </location>
</feature>
<dbReference type="Pfam" id="PF00293">
    <property type="entry name" value="NUDIX"/>
    <property type="match status" value="1"/>
</dbReference>
<evidence type="ECO:0000256" key="2">
    <source>
        <dbReference type="ARBA" id="ARBA00007579"/>
    </source>
</evidence>
<evidence type="ECO:0000256" key="7">
    <source>
        <dbReference type="ARBA" id="ARBA00023211"/>
    </source>
</evidence>
<dbReference type="GO" id="GO:0004452">
    <property type="term" value="F:isopentenyl-diphosphate delta-isomerase activity"/>
    <property type="evidence" value="ECO:0007669"/>
    <property type="project" value="UniProtKB-EC"/>
</dbReference>
<feature type="domain" description="Nudix hydrolase" evidence="11">
    <location>
        <begin position="43"/>
        <end position="177"/>
    </location>
</feature>
<dbReference type="NCBIfam" id="TIGR02150">
    <property type="entry name" value="IPP_isom_1"/>
    <property type="match status" value="1"/>
</dbReference>
<feature type="binding site" evidence="10">
    <location>
        <position position="38"/>
    </location>
    <ligand>
        <name>Mn(2+)</name>
        <dbReference type="ChEBI" id="CHEBI:29035"/>
    </ligand>
</feature>
<gene>
    <name evidence="10" type="primary">idi</name>
    <name evidence="12" type="ORF">QFZ26_001793</name>
</gene>
<keyword evidence="13" id="KW-1185">Reference proteome</keyword>
<evidence type="ECO:0000256" key="5">
    <source>
        <dbReference type="ARBA" id="ARBA00022723"/>
    </source>
</evidence>
<evidence type="ECO:0000256" key="6">
    <source>
        <dbReference type="ARBA" id="ARBA00022842"/>
    </source>
</evidence>
<keyword evidence="6 10" id="KW-0460">Magnesium</keyword>
<proteinExistence type="inferred from homology"/>
<comment type="pathway">
    <text evidence="1 10">Isoprenoid biosynthesis; dimethylallyl diphosphate biosynthesis; dimethylallyl diphosphate from isopentenyl diphosphate: step 1/1.</text>
</comment>
<evidence type="ECO:0000313" key="12">
    <source>
        <dbReference type="EMBL" id="MDQ0894238.1"/>
    </source>
</evidence>
<feature type="binding site" evidence="10">
    <location>
        <position position="45"/>
    </location>
    <ligand>
        <name>Mn(2+)</name>
        <dbReference type="ChEBI" id="CHEBI:29035"/>
    </ligand>
</feature>
<keyword evidence="7 10" id="KW-0464">Manganese</keyword>
<dbReference type="PANTHER" id="PTHR10885">
    <property type="entry name" value="ISOPENTENYL-DIPHOSPHATE DELTA-ISOMERASE"/>
    <property type="match status" value="1"/>
</dbReference>
<dbReference type="InterPro" id="IPR056375">
    <property type="entry name" value="Idi_bact"/>
</dbReference>
<dbReference type="NCBIfam" id="NF002995">
    <property type="entry name" value="PRK03759.1"/>
    <property type="match status" value="1"/>
</dbReference>
<feature type="binding site" evidence="10">
    <location>
        <position position="82"/>
    </location>
    <ligand>
        <name>Mn(2+)</name>
        <dbReference type="ChEBI" id="CHEBI:29035"/>
    </ligand>
</feature>
<dbReference type="EMBL" id="JAUSYY010000001">
    <property type="protein sequence ID" value="MDQ0894238.1"/>
    <property type="molecule type" value="Genomic_DNA"/>
</dbReference>
<evidence type="ECO:0000259" key="11">
    <source>
        <dbReference type="PROSITE" id="PS51462"/>
    </source>
</evidence>
<comment type="caution">
    <text evidence="12">The sequence shown here is derived from an EMBL/GenBank/DDBJ whole genome shotgun (WGS) entry which is preliminary data.</text>
</comment>
<feature type="binding site" evidence="10">
    <location>
        <position position="129"/>
    </location>
    <ligand>
        <name>Mn(2+)</name>
        <dbReference type="ChEBI" id="CHEBI:29035"/>
    </ligand>
</feature>
<organism evidence="12 13">
    <name type="scientific">Agromyces ramosus</name>
    <dbReference type="NCBI Taxonomy" id="33879"/>
    <lineage>
        <taxon>Bacteria</taxon>
        <taxon>Bacillati</taxon>
        <taxon>Actinomycetota</taxon>
        <taxon>Actinomycetes</taxon>
        <taxon>Micrococcales</taxon>
        <taxon>Microbacteriaceae</taxon>
        <taxon>Agromyces</taxon>
    </lineage>
</organism>
<comment type="function">
    <text evidence="10">Catalyzes the 1,3-allylic rearrangement of the homoallylic substrate isopentenyl (IPP) to its highly electrophilic allylic isomer, dimethylallyl diphosphate (DMAPP).</text>
</comment>
<evidence type="ECO:0000256" key="8">
    <source>
        <dbReference type="ARBA" id="ARBA00023229"/>
    </source>
</evidence>
<dbReference type="Proteomes" id="UP001239083">
    <property type="component" value="Unassembled WGS sequence"/>
</dbReference>
<name>A0ABU0R829_9MICO</name>
<keyword evidence="5 10" id="KW-0479">Metal-binding</keyword>
<dbReference type="EC" id="5.3.3.2" evidence="3 10"/>
<comment type="similarity">
    <text evidence="2 10">Belongs to the IPP isomerase type 1 family.</text>
</comment>
<dbReference type="PROSITE" id="PS51462">
    <property type="entry name" value="NUDIX"/>
    <property type="match status" value="1"/>
</dbReference>
<dbReference type="HAMAP" id="MF_00202">
    <property type="entry name" value="Idi"/>
    <property type="match status" value="1"/>
</dbReference>
<accession>A0ABU0R829</accession>
<dbReference type="RefSeq" id="WP_307041335.1">
    <property type="nucleotide sequence ID" value="NZ_JAUSYY010000001.1"/>
</dbReference>
<evidence type="ECO:0000256" key="1">
    <source>
        <dbReference type="ARBA" id="ARBA00004826"/>
    </source>
</evidence>